<dbReference type="SMART" id="SM00073">
    <property type="entry name" value="HPT"/>
    <property type="match status" value="1"/>
</dbReference>
<evidence type="ECO:0000313" key="15">
    <source>
        <dbReference type="EMBL" id="AMO24005.1"/>
    </source>
</evidence>
<dbReference type="InterPro" id="IPR002545">
    <property type="entry name" value="CheW-lke_dom"/>
</dbReference>
<proteinExistence type="predicted"/>
<evidence type="ECO:0000313" key="16">
    <source>
        <dbReference type="Proteomes" id="UP000070433"/>
    </source>
</evidence>
<dbReference type="SUPFAM" id="SSF52172">
    <property type="entry name" value="CheY-like"/>
    <property type="match status" value="1"/>
</dbReference>
<dbReference type="RefSeq" id="WP_061501236.1">
    <property type="nucleotide sequence ID" value="NZ_CP010951.1"/>
</dbReference>
<dbReference type="InterPro" id="IPR004358">
    <property type="entry name" value="Sig_transdc_His_kin-like_C"/>
</dbReference>
<organism evidence="15 16">
    <name type="scientific">Ramlibacter tataouinensis</name>
    <dbReference type="NCBI Taxonomy" id="94132"/>
    <lineage>
        <taxon>Bacteria</taxon>
        <taxon>Pseudomonadati</taxon>
        <taxon>Pseudomonadota</taxon>
        <taxon>Betaproteobacteria</taxon>
        <taxon>Burkholderiales</taxon>
        <taxon>Comamonadaceae</taxon>
        <taxon>Ramlibacter</taxon>
    </lineage>
</organism>
<dbReference type="InterPro" id="IPR008207">
    <property type="entry name" value="Sig_transdc_His_kin_Hpt_dom"/>
</dbReference>
<dbReference type="InterPro" id="IPR005467">
    <property type="entry name" value="His_kinase_dom"/>
</dbReference>
<comment type="catalytic activity">
    <reaction evidence="1">
        <text>ATP + protein L-histidine = ADP + protein N-phospho-L-histidine.</text>
        <dbReference type="EC" id="2.7.13.3"/>
    </reaction>
</comment>
<keyword evidence="16" id="KW-1185">Reference proteome</keyword>
<dbReference type="InterPro" id="IPR001789">
    <property type="entry name" value="Sig_transdc_resp-reg_receiver"/>
</dbReference>
<dbReference type="PROSITE" id="PS50110">
    <property type="entry name" value="RESPONSE_REGULATORY"/>
    <property type="match status" value="1"/>
</dbReference>
<evidence type="ECO:0000256" key="6">
    <source>
        <dbReference type="ARBA" id="ARBA00022777"/>
    </source>
</evidence>
<feature type="domain" description="Response regulatory" evidence="12">
    <location>
        <begin position="815"/>
        <end position="931"/>
    </location>
</feature>
<protein>
    <recommendedName>
        <fullName evidence="3">Chemotaxis protein CheA</fullName>
        <ecNumber evidence="2">2.7.13.3</ecNumber>
    </recommendedName>
</protein>
<comment type="function">
    <text evidence="8">Involved in the transmission of sensory signals from the chemoreceptors to the flagellar motors. CheA is autophosphorylated; it can transfer its phosphate group to either CheB or CheY.</text>
</comment>
<gene>
    <name evidence="15" type="ORF">UC35_15510</name>
</gene>
<dbReference type="Pfam" id="PF01627">
    <property type="entry name" value="Hpt"/>
    <property type="match status" value="1"/>
</dbReference>
<dbReference type="SUPFAM" id="SSF50341">
    <property type="entry name" value="CheW-like"/>
    <property type="match status" value="1"/>
</dbReference>
<dbReference type="PANTHER" id="PTHR43395:SF8">
    <property type="entry name" value="HISTIDINE KINASE"/>
    <property type="match status" value="1"/>
</dbReference>
<dbReference type="PATRIC" id="fig|94132.3.peg.3163"/>
<evidence type="ECO:0000256" key="3">
    <source>
        <dbReference type="ARBA" id="ARBA00021495"/>
    </source>
</evidence>
<dbReference type="FunFam" id="3.30.565.10:FF:000016">
    <property type="entry name" value="Chemotaxis protein CheA, putative"/>
    <property type="match status" value="1"/>
</dbReference>
<reference evidence="15 16" key="1">
    <citation type="journal article" date="2014" name="Int. J. Syst. Evol. Microbiol.">
        <title>Ramlibacter solisilvae sp. nov., isolated from forest soil, and emended description of the genus Ramlibacter.</title>
        <authorList>
            <person name="Lee H.J."/>
            <person name="Lee S.H."/>
            <person name="Lee S.S."/>
            <person name="Lee J.S."/>
            <person name="Kim Y."/>
            <person name="Kim S.C."/>
            <person name="Jeon C.O."/>
        </authorList>
    </citation>
    <scope>NUCLEOTIDE SEQUENCE [LARGE SCALE GENOMIC DNA]</scope>
    <source>
        <strain evidence="15 16">5-10</strain>
    </source>
</reference>
<dbReference type="Gene3D" id="1.20.120.160">
    <property type="entry name" value="HPT domain"/>
    <property type="match status" value="1"/>
</dbReference>
<dbReference type="Pfam" id="PF00072">
    <property type="entry name" value="Response_reg"/>
    <property type="match status" value="1"/>
</dbReference>
<dbReference type="InterPro" id="IPR036890">
    <property type="entry name" value="HATPase_C_sf"/>
</dbReference>
<dbReference type="SMART" id="SM00387">
    <property type="entry name" value="HATPase_c"/>
    <property type="match status" value="1"/>
</dbReference>
<feature type="domain" description="CheW-like" evidence="13">
    <location>
        <begin position="661"/>
        <end position="795"/>
    </location>
</feature>
<dbReference type="InterPro" id="IPR011006">
    <property type="entry name" value="CheY-like_superfamily"/>
</dbReference>
<dbReference type="SUPFAM" id="SSF47226">
    <property type="entry name" value="Histidine-containing phosphotransfer domain, HPT domain"/>
    <property type="match status" value="1"/>
</dbReference>
<feature type="modified residue" description="4-aspartylphosphate" evidence="10">
    <location>
        <position position="864"/>
    </location>
</feature>
<feature type="domain" description="HPt" evidence="14">
    <location>
        <begin position="175"/>
        <end position="276"/>
    </location>
</feature>
<keyword evidence="5" id="KW-0808">Transferase</keyword>
<keyword evidence="7" id="KW-0902">Two-component regulatory system</keyword>
<dbReference type="EMBL" id="CP010951">
    <property type="protein sequence ID" value="AMO24005.1"/>
    <property type="molecule type" value="Genomic_DNA"/>
</dbReference>
<dbReference type="OrthoDB" id="9803176at2"/>
<dbReference type="PRINTS" id="PR00344">
    <property type="entry name" value="BCTRLSENSOR"/>
</dbReference>
<dbReference type="CDD" id="cd00156">
    <property type="entry name" value="REC"/>
    <property type="match status" value="1"/>
</dbReference>
<dbReference type="SMART" id="SM00260">
    <property type="entry name" value="CheW"/>
    <property type="match status" value="1"/>
</dbReference>
<name>A0A127JVS1_9BURK</name>
<dbReference type="Pfam" id="PF01584">
    <property type="entry name" value="CheW"/>
    <property type="match status" value="1"/>
</dbReference>
<feature type="modified residue" description="Phosphohistidine" evidence="9">
    <location>
        <position position="219"/>
    </location>
</feature>
<dbReference type="EC" id="2.7.13.3" evidence="2"/>
<evidence type="ECO:0000256" key="10">
    <source>
        <dbReference type="PROSITE-ProRule" id="PRU00169"/>
    </source>
</evidence>
<evidence type="ECO:0000259" key="11">
    <source>
        <dbReference type="PROSITE" id="PS50109"/>
    </source>
</evidence>
<dbReference type="PROSITE" id="PS50851">
    <property type="entry name" value="CHEW"/>
    <property type="match status" value="1"/>
</dbReference>
<dbReference type="PANTHER" id="PTHR43395">
    <property type="entry name" value="SENSOR HISTIDINE KINASE CHEA"/>
    <property type="match status" value="1"/>
</dbReference>
<dbReference type="InterPro" id="IPR036061">
    <property type="entry name" value="CheW-like_dom_sf"/>
</dbReference>
<dbReference type="Gene3D" id="3.30.565.10">
    <property type="entry name" value="Histidine kinase-like ATPase, C-terminal domain"/>
    <property type="match status" value="1"/>
</dbReference>
<dbReference type="InterPro" id="IPR051315">
    <property type="entry name" value="Bact_Chemotaxis_CheA"/>
</dbReference>
<keyword evidence="4 10" id="KW-0597">Phosphoprotein</keyword>
<dbReference type="GO" id="GO:0006935">
    <property type="term" value="P:chemotaxis"/>
    <property type="evidence" value="ECO:0007669"/>
    <property type="project" value="InterPro"/>
</dbReference>
<dbReference type="SUPFAM" id="SSF55874">
    <property type="entry name" value="ATPase domain of HSP90 chaperone/DNA topoisomerase II/histidine kinase"/>
    <property type="match status" value="1"/>
</dbReference>
<keyword evidence="6" id="KW-0418">Kinase</keyword>
<dbReference type="PROSITE" id="PS50894">
    <property type="entry name" value="HPT"/>
    <property type="match status" value="1"/>
</dbReference>
<evidence type="ECO:0000256" key="2">
    <source>
        <dbReference type="ARBA" id="ARBA00012438"/>
    </source>
</evidence>
<evidence type="ECO:0000259" key="13">
    <source>
        <dbReference type="PROSITE" id="PS50851"/>
    </source>
</evidence>
<dbReference type="InterPro" id="IPR003594">
    <property type="entry name" value="HATPase_dom"/>
</dbReference>
<dbReference type="CDD" id="cd00088">
    <property type="entry name" value="HPT"/>
    <property type="match status" value="1"/>
</dbReference>
<feature type="domain" description="Histidine kinase" evidence="11">
    <location>
        <begin position="518"/>
        <end position="659"/>
    </location>
</feature>
<dbReference type="SMART" id="SM00448">
    <property type="entry name" value="REC"/>
    <property type="match status" value="1"/>
</dbReference>
<dbReference type="Gene3D" id="3.40.50.2300">
    <property type="match status" value="1"/>
</dbReference>
<sequence length="933" mass="100965">MKLKDLIEALAAEIALVQGELEESLRELSGRDNDDPVFLEAFDRYSGQAQRMGEASELAGFPGLQAVCAHVVENCLLLSITPAGEREDLIAFLRAWPPLIVHYLQNLSDPSAAVGLLDHMGAAPVAMDEELSLKVMHMLGAMPLQLTQAGEGEGTPPRPLVASASEVALAMPADVDARLLEGFQHEAPEQARYFVALARNMAGGEGDSSDVVAARRVVHTLKGSASIIGLRGIASLGHHLEDILDHFEREGAQVGRRAADTLLDAAYCLEQMVGFVLGSDEFPQQAQAVLQSVLDLANLVDRGESLENLPVRSMGEAVAAQAAPAPVLQADAAAAAMRVSVRRIDELFRVSGEVSVHTAAMEARIKALADSARELLAQNLRVQKRLFELETVVDVRSLSIMRGRHRRTGEAAFDPLEMDQYSELHSTSHALMEEAADARALALRVEEGIAQLAGLQARGQRLSKDMQHLVIGTRMSEVGVLESRLQRNVRTSCQATGKEAVLEIEGGQTLIDSDVLNRLAEPLLHLLRNAVDHGLEAPRVRPGLGKPPAGRIRLSFARQGQQVVLRCEDDGRGLDLLAIQRRAVERGLLAAERPMSDDEIARLVLLPGFSTRDTVSELSGRGVGLDVVREWVGQMNGTVRIASRPGAGCTIELRFAASLTTVQTLVVEAMGQRFGLPSVQVEQAVPRGVGEFSVVAGQLAYRHADRVYPALRLAELAGLPGDERPLDAQDAVIVRIDERVLALAVDRLLDARELLVKSPGRYARHVRGVAGLSILGDGGIAVNLDLAQLLSQGARAAVSGVRQPEAARVEQELPGVLIVDDALSVRNSLRQLVQDAGYRVEAARDGVEAIDALRGFRPRLVLTDLEMPNMNGVELTSHIRGRDDLKEVPVIMITSRSQDKHRRMAQQAGVDAYFTKPYNDAELLRTIREHLAA</sequence>
<evidence type="ECO:0000256" key="4">
    <source>
        <dbReference type="ARBA" id="ARBA00022553"/>
    </source>
</evidence>
<evidence type="ECO:0000256" key="9">
    <source>
        <dbReference type="PROSITE-ProRule" id="PRU00110"/>
    </source>
</evidence>
<dbReference type="PROSITE" id="PS50109">
    <property type="entry name" value="HIS_KIN"/>
    <property type="match status" value="1"/>
</dbReference>
<evidence type="ECO:0000256" key="5">
    <source>
        <dbReference type="ARBA" id="ARBA00022679"/>
    </source>
</evidence>
<evidence type="ECO:0000259" key="14">
    <source>
        <dbReference type="PROSITE" id="PS50894"/>
    </source>
</evidence>
<dbReference type="Gene3D" id="2.30.30.40">
    <property type="entry name" value="SH3 Domains"/>
    <property type="match status" value="1"/>
</dbReference>
<dbReference type="Proteomes" id="UP000070433">
    <property type="component" value="Chromosome"/>
</dbReference>
<dbReference type="GO" id="GO:0000155">
    <property type="term" value="F:phosphorelay sensor kinase activity"/>
    <property type="evidence" value="ECO:0007669"/>
    <property type="project" value="UniProtKB-ARBA"/>
</dbReference>
<dbReference type="InterPro" id="IPR036641">
    <property type="entry name" value="HPT_dom_sf"/>
</dbReference>
<dbReference type="Pfam" id="PF02518">
    <property type="entry name" value="HATPase_c"/>
    <property type="match status" value="1"/>
</dbReference>
<accession>A0A127JVS1</accession>
<evidence type="ECO:0000256" key="7">
    <source>
        <dbReference type="ARBA" id="ARBA00023012"/>
    </source>
</evidence>
<dbReference type="AlphaFoldDB" id="A0A127JVS1"/>
<evidence type="ECO:0000259" key="12">
    <source>
        <dbReference type="PROSITE" id="PS50110"/>
    </source>
</evidence>
<evidence type="ECO:0000256" key="1">
    <source>
        <dbReference type="ARBA" id="ARBA00000085"/>
    </source>
</evidence>
<evidence type="ECO:0000256" key="8">
    <source>
        <dbReference type="ARBA" id="ARBA00035100"/>
    </source>
</evidence>